<sequence length="511" mass="53146">MEQLSLDPTQANHAPNESSVLPHGSGVYAEPTQEAEHHAAPLYPPIPQIPSPLPQQQTALHGGLANFAQDLDIFRLSMPETVQGTPQQQQQFTCVVMPAEKVHTASSVPGMTESYHAYAIVTRTALPSWPSHECRVVRRFKDVVALSDALAAALPGCMLPARPKRDALGARRAGPDFLEARRAALERYLNRLARHAQAASSEVVQVWLAAADVDVRACAAWARLQPPAPCSAKSLRRLLKQLVGRGPAAPTASEAARPAADSGDVLRMARERLAALQGVTKAVPPSPLERELRDEAARLEEVRRLLGGLAAKGGALAAAVRSAAAATSDMARALEGLAAYEQGHGRSAEAALEAGAAVGMAQVAGARTQAAAQAAAQLAPVADLLAATPGALGALEARERALLTALTLEHDLARAQAGLEAAQAPGAAAAARVASLTASTAALAEAAGAARGEYSRLAARNAEEVRAWRGGMRADLLGAARGLAGAQAASAEREQALWLDLHARLSALSLR</sequence>
<reference evidence="3" key="1">
    <citation type="submission" date="2021-01" db="EMBL/GenBank/DDBJ databases">
        <authorList>
            <person name="Corre E."/>
            <person name="Pelletier E."/>
            <person name="Niang G."/>
            <person name="Scheremetjew M."/>
            <person name="Finn R."/>
            <person name="Kale V."/>
            <person name="Holt S."/>
            <person name="Cochrane G."/>
            <person name="Meng A."/>
            <person name="Brown T."/>
            <person name="Cohen L."/>
        </authorList>
    </citation>
    <scope>NUCLEOTIDE SEQUENCE</scope>
    <source>
        <strain evidence="3">SAG 11-49</strain>
    </source>
</reference>
<dbReference type="SUPFAM" id="SSF64268">
    <property type="entry name" value="PX domain"/>
    <property type="match status" value="1"/>
</dbReference>
<feature type="region of interest" description="Disordered" evidence="1">
    <location>
        <begin position="1"/>
        <end position="36"/>
    </location>
</feature>
<evidence type="ECO:0000259" key="2">
    <source>
        <dbReference type="PROSITE" id="PS50195"/>
    </source>
</evidence>
<dbReference type="InterPro" id="IPR027267">
    <property type="entry name" value="AH/BAR_dom_sf"/>
</dbReference>
<organism evidence="3">
    <name type="scientific">Chlamydomonas leiostraca</name>
    <dbReference type="NCBI Taxonomy" id="1034604"/>
    <lineage>
        <taxon>Eukaryota</taxon>
        <taxon>Viridiplantae</taxon>
        <taxon>Chlorophyta</taxon>
        <taxon>core chlorophytes</taxon>
        <taxon>Chlorophyceae</taxon>
        <taxon>CS clade</taxon>
        <taxon>Chlamydomonadales</taxon>
        <taxon>Chlamydomonadaceae</taxon>
        <taxon>Chlamydomonas</taxon>
    </lineage>
</organism>
<dbReference type="Pfam" id="PF00787">
    <property type="entry name" value="PX"/>
    <property type="match status" value="1"/>
</dbReference>
<feature type="domain" description="PX" evidence="2">
    <location>
        <begin position="96"/>
        <end position="215"/>
    </location>
</feature>
<proteinExistence type="predicted"/>
<dbReference type="Gene3D" id="3.30.1520.10">
    <property type="entry name" value="Phox-like domain"/>
    <property type="match status" value="1"/>
</dbReference>
<dbReference type="PANTHER" id="PTHR46757:SF2">
    <property type="entry name" value="OS05G0346100 PROTEIN"/>
    <property type="match status" value="1"/>
</dbReference>
<dbReference type="PANTHER" id="PTHR46757">
    <property type="entry name" value="SORTING NEXIN-RELATED"/>
    <property type="match status" value="1"/>
</dbReference>
<dbReference type="InterPro" id="IPR001683">
    <property type="entry name" value="PX_dom"/>
</dbReference>
<gene>
    <name evidence="3" type="ORF">CLEI1391_LOCUS5915</name>
</gene>
<dbReference type="GO" id="GO:0005768">
    <property type="term" value="C:endosome"/>
    <property type="evidence" value="ECO:0007669"/>
    <property type="project" value="UniProtKB-ARBA"/>
</dbReference>
<name>A0A7S0RCJ0_9CHLO</name>
<dbReference type="AlphaFoldDB" id="A0A7S0RCJ0"/>
<dbReference type="SMART" id="SM00312">
    <property type="entry name" value="PX"/>
    <property type="match status" value="1"/>
</dbReference>
<evidence type="ECO:0000256" key="1">
    <source>
        <dbReference type="SAM" id="MobiDB-lite"/>
    </source>
</evidence>
<dbReference type="EMBL" id="HBFB01010376">
    <property type="protein sequence ID" value="CAD8673630.1"/>
    <property type="molecule type" value="Transcribed_RNA"/>
</dbReference>
<dbReference type="InterPro" id="IPR036871">
    <property type="entry name" value="PX_dom_sf"/>
</dbReference>
<feature type="compositionally biased region" description="Polar residues" evidence="1">
    <location>
        <begin position="1"/>
        <end position="19"/>
    </location>
</feature>
<accession>A0A7S0RCJ0</accession>
<dbReference type="Gene3D" id="1.20.1270.60">
    <property type="entry name" value="Arfaptin homology (AH) domain/BAR domain"/>
    <property type="match status" value="1"/>
</dbReference>
<evidence type="ECO:0000313" key="3">
    <source>
        <dbReference type="EMBL" id="CAD8673630.1"/>
    </source>
</evidence>
<dbReference type="GO" id="GO:0035091">
    <property type="term" value="F:phosphatidylinositol binding"/>
    <property type="evidence" value="ECO:0007669"/>
    <property type="project" value="InterPro"/>
</dbReference>
<dbReference type="PROSITE" id="PS50195">
    <property type="entry name" value="PX"/>
    <property type="match status" value="1"/>
</dbReference>
<protein>
    <recommendedName>
        <fullName evidence="2">PX domain-containing protein</fullName>
    </recommendedName>
</protein>
<dbReference type="InterPro" id="IPR044279">
    <property type="entry name" value="SNX2A/B"/>
</dbReference>